<dbReference type="InterPro" id="IPR038355">
    <property type="entry name" value="TNFAIP8_sf"/>
</dbReference>
<dbReference type="PANTHER" id="PTHR12757">
    <property type="entry name" value="TUMOR NECROSIS FACTOR INDUCED PROTEIN"/>
    <property type="match status" value="1"/>
</dbReference>
<proteinExistence type="predicted"/>
<dbReference type="Gene3D" id="1.20.1440.160">
    <property type="entry name" value="Tumor necrosis factor alpha-induced protein 8-like"/>
    <property type="match status" value="1"/>
</dbReference>
<dbReference type="RefSeq" id="XP_014668117.1">
    <property type="nucleotide sequence ID" value="XM_014812631.1"/>
</dbReference>
<dbReference type="PANTHER" id="PTHR12757:SF1">
    <property type="entry name" value="PROTEIN SALIVARY GLANDS MARRED"/>
    <property type="match status" value="1"/>
</dbReference>
<reference evidence="2 3" key="1">
    <citation type="submission" date="2025-05" db="UniProtKB">
        <authorList>
            <consortium name="RefSeq"/>
        </authorList>
    </citation>
    <scope>IDENTIFICATION</scope>
</reference>
<keyword evidence="1" id="KW-1185">Reference proteome</keyword>
<evidence type="ECO:0000313" key="2">
    <source>
        <dbReference type="RefSeq" id="XP_014668117.1"/>
    </source>
</evidence>
<accession>A0ABM1E7E6</accession>
<protein>
    <submittedName>
        <fullName evidence="2 3">Tumor necrosis factor alpha-induced protein 8-like protein 1 isoform X1</fullName>
    </submittedName>
</protein>
<dbReference type="GeneID" id="106809535"/>
<dbReference type="RefSeq" id="XP_014668118.1">
    <property type="nucleotide sequence ID" value="XM_014812632.1"/>
</dbReference>
<evidence type="ECO:0000313" key="1">
    <source>
        <dbReference type="Proteomes" id="UP000695022"/>
    </source>
</evidence>
<dbReference type="Proteomes" id="UP000695022">
    <property type="component" value="Unplaced"/>
</dbReference>
<sequence>MDGGGATAFMLAVTPPRRQTNNKRVAMECSASSSEEENVAESNFKAKDMGMRVQKKIFGKMATKGIAKVFIDDTAGKALDCLYRMGKEYSGNKKDAERHMKYLIKTVVKVGVLYRNEQLNDDEHRAADAFRTKFRTACMTAISFHDVDYSFDRQHLARLLADCGALMQAIVRHHLTAKSLERAALVFRYFGGEDFLESAYRKENRAQLSVLIACLNKMMDDGVL</sequence>
<dbReference type="InterPro" id="IPR008477">
    <property type="entry name" value="TNFAIP8-like"/>
</dbReference>
<name>A0ABM1E7E6_PRICU</name>
<evidence type="ECO:0000313" key="3">
    <source>
        <dbReference type="RefSeq" id="XP_014668118.1"/>
    </source>
</evidence>
<gene>
    <name evidence="2 3" type="primary">LOC106809535</name>
</gene>
<dbReference type="Pfam" id="PF05527">
    <property type="entry name" value="TNFAIP8"/>
    <property type="match status" value="1"/>
</dbReference>
<organism evidence="1 2">
    <name type="scientific">Priapulus caudatus</name>
    <name type="common">Priapulid worm</name>
    <dbReference type="NCBI Taxonomy" id="37621"/>
    <lineage>
        <taxon>Eukaryota</taxon>
        <taxon>Metazoa</taxon>
        <taxon>Ecdysozoa</taxon>
        <taxon>Scalidophora</taxon>
        <taxon>Priapulida</taxon>
        <taxon>Priapulimorpha</taxon>
        <taxon>Priapulimorphida</taxon>
        <taxon>Priapulidae</taxon>
        <taxon>Priapulus</taxon>
    </lineage>
</organism>